<dbReference type="InterPro" id="IPR051162">
    <property type="entry name" value="T4SS_component"/>
</dbReference>
<dbReference type="PANTHER" id="PTHR30121:SF6">
    <property type="entry name" value="SLR6007 PROTEIN"/>
    <property type="match status" value="1"/>
</dbReference>
<evidence type="ECO:0000259" key="2">
    <source>
        <dbReference type="Pfam" id="PF10412"/>
    </source>
</evidence>
<feature type="region of interest" description="Disordered" evidence="1">
    <location>
        <begin position="1371"/>
        <end position="1392"/>
    </location>
</feature>
<evidence type="ECO:0000313" key="4">
    <source>
        <dbReference type="Proteomes" id="UP001432180"/>
    </source>
</evidence>
<name>A0ABZ0SAL4_9GAMM</name>
<gene>
    <name evidence="3" type="ORF">Thiowin_02376</name>
</gene>
<accession>A0ABZ0SAL4</accession>
<dbReference type="InterPro" id="IPR027417">
    <property type="entry name" value="P-loop_NTPase"/>
</dbReference>
<dbReference type="SUPFAM" id="SSF52540">
    <property type="entry name" value="P-loop containing nucleoside triphosphate hydrolases"/>
    <property type="match status" value="1"/>
</dbReference>
<keyword evidence="4" id="KW-1185">Reference proteome</keyword>
<dbReference type="InterPro" id="IPR019476">
    <property type="entry name" value="T4SS_TraD_DNA-bd"/>
</dbReference>
<evidence type="ECO:0000313" key="3">
    <source>
        <dbReference type="EMBL" id="WPL17369.1"/>
    </source>
</evidence>
<protein>
    <submittedName>
        <fullName evidence="3">Type IV secretory pathway protein</fullName>
    </submittedName>
</protein>
<proteinExistence type="predicted"/>
<evidence type="ECO:0000256" key="1">
    <source>
        <dbReference type="SAM" id="MobiDB-lite"/>
    </source>
</evidence>
<reference evidence="3 4" key="1">
    <citation type="journal article" date="2023" name="Microorganisms">
        <title>Thiorhodovibrio frisius and Trv. litoralis spp. nov., Two Novel Members from a Clade of Fastidious Purple Sulfur Bacteria That Exhibit Unique Red-Shifted Light-Harvesting Capabilities.</title>
        <authorList>
            <person name="Methner A."/>
            <person name="Kuzyk S.B."/>
            <person name="Petersen J."/>
            <person name="Bauer S."/>
            <person name="Brinkmann H."/>
            <person name="Sichau K."/>
            <person name="Wanner G."/>
            <person name="Wolf J."/>
            <person name="Neumann-Schaal M."/>
            <person name="Henke P."/>
            <person name="Tank M."/>
            <person name="Sproer C."/>
            <person name="Bunk B."/>
            <person name="Overmann J."/>
        </authorList>
    </citation>
    <scope>NUCLEOTIDE SEQUENCE [LARGE SCALE GENOMIC DNA]</scope>
    <source>
        <strain evidence="3 4">DSM 6702</strain>
    </source>
</reference>
<dbReference type="PANTHER" id="PTHR30121">
    <property type="entry name" value="UNCHARACTERIZED PROTEIN YJGR-RELATED"/>
    <property type="match status" value="1"/>
</dbReference>
<dbReference type="EMBL" id="CP121472">
    <property type="protein sequence ID" value="WPL17369.1"/>
    <property type="molecule type" value="Genomic_DNA"/>
</dbReference>
<dbReference type="RefSeq" id="WP_328987878.1">
    <property type="nucleotide sequence ID" value="NZ_CP121472.1"/>
</dbReference>
<organism evidence="3 4">
    <name type="scientific">Thiorhodovibrio winogradskyi</name>
    <dbReference type="NCBI Taxonomy" id="77007"/>
    <lineage>
        <taxon>Bacteria</taxon>
        <taxon>Pseudomonadati</taxon>
        <taxon>Pseudomonadota</taxon>
        <taxon>Gammaproteobacteria</taxon>
        <taxon>Chromatiales</taxon>
        <taxon>Chromatiaceae</taxon>
        <taxon>Thiorhodovibrio</taxon>
    </lineage>
</organism>
<sequence length="1806" mass="202174">MNLFNATLTDYVTSEWDRVLSDPGGPREARFIVQSLAPDNTFAFFEALEQHADKWRASTRIECHFRVATGLWEDWYRGGRRAELDQDMKRLGGVGEDGERRWIDQDDRLTWYRNRTRSAGDDGLVVVLVGLNHASDQGGLASFHCVDESRIWQAMGQCFLPWVHRLNEDFALEATPSEMERLDAVLQELFAVRPRQLERLAGFLEAEVIQDGRDLFNLTEVTERFYAALPFWNIPPFFDIGSAKASRAQITAAADFISHRRFKSKAEQKKAVKKLEDALANGGLAVPRTCEDLPLYETAEDYLDTLKTFICDGDTQARDQLLQTDLGPVLKLLKQRESKPKAPKKPTRLKRLSLESLLEAVWQTLKDVARTPGEPLWEQLQGIRIEVQSFQHDLKSDDSGGVGANLLAQELLQSCLGGLPELFEGLELRLPVDSDQAERSPSSWERVVPIRLHLPLAEGDEPPLKYGTSRARPHLQFKVFVDLIDDEEGYARPFQWALEPTAPERVLIECARTVLARWNEAPQPHQLLPAFRIPDVEMTALFYAADAEEANRLVGHALNQLELLNLFDGLSPAQVDAQLWEQVLALSAAYRTWLTYCVEQGFYRAMADYFLPLLQHYQALAARVLDPRLLGSQELLNRLYKAFLLVDRQMAPQDGFLHSALVLGISPPVLELMAGRLRFLGDGFPEVAAALVLGREADAAFGQLLKLVEMHRPLAGLVVDQHKHLSAEIKSFGLLHYLGEKRATAKSLAVQTLLRDEESDDDDDVSDSIAATEEQEIVLRVLEDYLQLYPFAEDGLRILALHVAELGTILSGVHLFLKRYLKKTSKDWPAFHCEVMVYTTSSSPMAMENRLAAWRHQVAETYRESGRPLVLSVGHRYAPGREAMIERLGQEARLYDIAFLFRFLEGQLAGETEPALPFAFDFNATNIGQFPISEYPRPIRATDPTRRQSLLSNRRLRIQTHHADLSARLRHPQNGHRDHLVFGRIDYTPWQPVVQTLHRHAQWVACIDPFIDKQLLRVSEHGDERKIVGFTSGLGDYGELNLSISTEQDTLKALAERVHGELIELLPYQDGPALQAMSARVVAEAEEIIGLSSLRAVVGQGERIREVVGFAAIRRALAAPPGTVSQLLPADALLHWFADSAFTHRPDLLQLSLELRGDDLPLVHATVIECKFALHNPVHLAHASDQVQDGLAHLTQLFAPNRDDLHRYSFDRRYWWAQLQRALASRVVVNLPEQAWLQLDQALENLAEGYFEIAWQGALFTFWTNEPGAEPVLTPLALPAGVIRAPLRSDDDFVIYQVALGHVGLMRLFDETAPLGQIDLGDAAARVRATAVRAGSGEAEVPPLTAEAGAEAALAAAETGRRDNVVSLADRPGFRTVPPRPPRLVSHRPLPDSRVADPYQGNLAVAYPADQERDAEREPPLRIESVVAASAEVPERLLLGTKADNTPVYWHYGHERLPNRHLLAFGSSGSGKTYAIQCLLAEMAAQRQHALIVDYTDGFLPGQVAPLFETMAAPHSHFVRTAKLPLNPFRRQQLVVDPNAPPVPENPYEVATRVASIFSSVYESMGDQQFSTLVSVLEAGVSSGGGFSLSCLPERLRDHNQYGVTLASKLEPLIKADPFREGDGPAWQDMLADPEHWVQILQLKSLGREIQKLVTEFALWDLYDYAGTHGSTQRPIPVVLDEIQNLDHRPDSPIDKMLREGRKFGLSLILATQTTSNFNNEQRDRLFQAAHKLFFKPADTEIDRFATLLGQITSQSKADWAQRLAQLKRGYCWSLGPVETSSGALKTVPLLVKVSALEERVFDASN</sequence>
<feature type="domain" description="Type IV secretion system coupling protein TraD DNA-binding" evidence="2">
    <location>
        <begin position="1458"/>
        <end position="1500"/>
    </location>
</feature>
<dbReference type="Proteomes" id="UP001432180">
    <property type="component" value="Chromosome"/>
</dbReference>
<dbReference type="Gene3D" id="3.40.50.300">
    <property type="entry name" value="P-loop containing nucleotide triphosphate hydrolases"/>
    <property type="match status" value="2"/>
</dbReference>
<dbReference type="Pfam" id="PF10412">
    <property type="entry name" value="TrwB_AAD_bind"/>
    <property type="match status" value="1"/>
</dbReference>